<reference evidence="1 2" key="1">
    <citation type="submission" date="2024-05" db="EMBL/GenBank/DDBJ databases">
        <title>Haplotype-resolved chromosome-level genome assembly of Huyou (Citrus changshanensis).</title>
        <authorList>
            <person name="Miao C."/>
            <person name="Chen W."/>
            <person name="Wu Y."/>
            <person name="Wang L."/>
            <person name="Zhao S."/>
            <person name="Grierson D."/>
            <person name="Xu C."/>
            <person name="Chen K."/>
        </authorList>
    </citation>
    <scope>NUCLEOTIDE SEQUENCE [LARGE SCALE GENOMIC DNA]</scope>
    <source>
        <strain evidence="1">01-14</strain>
        <tissue evidence="1">Leaf</tissue>
    </source>
</reference>
<dbReference type="EMBL" id="JBCGBO010000001">
    <property type="protein sequence ID" value="KAK9229526.1"/>
    <property type="molecule type" value="Genomic_DNA"/>
</dbReference>
<accession>A0AAP0N1A7</accession>
<dbReference type="AlphaFoldDB" id="A0AAP0N1A7"/>
<dbReference type="Proteomes" id="UP001428341">
    <property type="component" value="Unassembled WGS sequence"/>
</dbReference>
<comment type="caution">
    <text evidence="1">The sequence shown here is derived from an EMBL/GenBank/DDBJ whole genome shotgun (WGS) entry which is preliminary data.</text>
</comment>
<name>A0AAP0N1A7_9ROSI</name>
<proteinExistence type="predicted"/>
<organism evidence="1 2">
    <name type="scientific">Citrus x changshan-huyou</name>
    <dbReference type="NCBI Taxonomy" id="2935761"/>
    <lineage>
        <taxon>Eukaryota</taxon>
        <taxon>Viridiplantae</taxon>
        <taxon>Streptophyta</taxon>
        <taxon>Embryophyta</taxon>
        <taxon>Tracheophyta</taxon>
        <taxon>Spermatophyta</taxon>
        <taxon>Magnoliopsida</taxon>
        <taxon>eudicotyledons</taxon>
        <taxon>Gunneridae</taxon>
        <taxon>Pentapetalae</taxon>
        <taxon>rosids</taxon>
        <taxon>malvids</taxon>
        <taxon>Sapindales</taxon>
        <taxon>Rutaceae</taxon>
        <taxon>Aurantioideae</taxon>
        <taxon>Citrus</taxon>
    </lineage>
</organism>
<evidence type="ECO:0000313" key="2">
    <source>
        <dbReference type="Proteomes" id="UP001428341"/>
    </source>
</evidence>
<keyword evidence="2" id="KW-1185">Reference proteome</keyword>
<protein>
    <submittedName>
        <fullName evidence="1">Uncharacterized protein</fullName>
    </submittedName>
</protein>
<sequence length="143" mass="16259">MEGNCNSRATNIPFFNYEVVLKFCSSKDFERSKSLDVSALADQKHLNSLQIVECYELEELKMDYTGDFTFLAFAPNLKCTKVNGCRDIQEIVSDAPERIYRKPLPFPHLKEMKKGGNSFNGNIRPLKMLFLSMGFDIGSDPDS</sequence>
<gene>
    <name evidence="1" type="ORF">WN944_022489</name>
</gene>
<evidence type="ECO:0000313" key="1">
    <source>
        <dbReference type="EMBL" id="KAK9229526.1"/>
    </source>
</evidence>